<dbReference type="OrthoDB" id="2083267at2"/>
<evidence type="ECO:0000313" key="1">
    <source>
        <dbReference type="EMBL" id="OLR55939.1"/>
    </source>
</evidence>
<sequence length="172" mass="20454">MKIQVLNGVRYTPDMLIRRLNKSRKITGIEYRCVNTLYSLCWVFQFRIGLQVTKRTRRYAGYYAGFDESVLSPGKLSHLPSGRETDVETDCVLRDKLTEEEALQRAWDYNREFILKKFRNLYAVPELEDHVTERFYKPVYLIEFYNPELDEKKYKVLDSLTGDLDDIFLTKV</sequence>
<dbReference type="Proteomes" id="UP000187404">
    <property type="component" value="Unassembled WGS sequence"/>
</dbReference>
<comment type="caution">
    <text evidence="1">The sequence shown here is derived from an EMBL/GenBank/DDBJ whole genome shotgun (WGS) entry which is preliminary data.</text>
</comment>
<organism evidence="1 2">
    <name type="scientific">Hornefia porci</name>
    <dbReference type="NCBI Taxonomy" id="2652292"/>
    <lineage>
        <taxon>Bacteria</taxon>
        <taxon>Bacillati</taxon>
        <taxon>Bacillota</taxon>
        <taxon>Clostridia</taxon>
        <taxon>Peptostreptococcales</taxon>
        <taxon>Anaerovoracaceae</taxon>
        <taxon>Hornefia</taxon>
    </lineage>
</organism>
<dbReference type="RefSeq" id="WP_075713066.1">
    <property type="nucleotide sequence ID" value="NZ_MJIE01000001.1"/>
</dbReference>
<proteinExistence type="predicted"/>
<gene>
    <name evidence="1" type="ORF">BHK98_07635</name>
</gene>
<name>A0A1Q9JI95_9FIRM</name>
<dbReference type="EMBL" id="MJIE01000001">
    <property type="protein sequence ID" value="OLR55939.1"/>
    <property type="molecule type" value="Genomic_DNA"/>
</dbReference>
<reference evidence="1 2" key="1">
    <citation type="journal article" date="2016" name="Appl. Environ. Microbiol.">
        <title>Function and Phylogeny of Bacterial Butyryl Coenzyme A:Acetate Transferases and Their Diversity in the Proximal Colon of Swine.</title>
        <authorList>
            <person name="Trachsel J."/>
            <person name="Bayles D.O."/>
            <person name="Looft T."/>
            <person name="Levine U.Y."/>
            <person name="Allen H.K."/>
        </authorList>
    </citation>
    <scope>NUCLEOTIDE SEQUENCE [LARGE SCALE GENOMIC DNA]</scope>
    <source>
        <strain evidence="1 2">68-3-10</strain>
    </source>
</reference>
<protein>
    <submittedName>
        <fullName evidence="1">Uncharacterized protein</fullName>
    </submittedName>
</protein>
<keyword evidence="2" id="KW-1185">Reference proteome</keyword>
<accession>A0A1Q9JI95</accession>
<dbReference type="AlphaFoldDB" id="A0A1Q9JI95"/>
<evidence type="ECO:0000313" key="2">
    <source>
        <dbReference type="Proteomes" id="UP000187404"/>
    </source>
</evidence>